<organism evidence="3 4">
    <name type="scientific">Lactococcus garvieae</name>
    <dbReference type="NCBI Taxonomy" id="1363"/>
    <lineage>
        <taxon>Bacteria</taxon>
        <taxon>Bacillati</taxon>
        <taxon>Bacillota</taxon>
        <taxon>Bacilli</taxon>
        <taxon>Lactobacillales</taxon>
        <taxon>Streptococcaceae</taxon>
        <taxon>Lactococcus</taxon>
    </lineage>
</organism>
<reference evidence="3" key="1">
    <citation type="submission" date="2023-02" db="EMBL/GenBank/DDBJ databases">
        <title>Comparative genomics and fermentation flavor characterization of five lactic acid bacteria reveal flavor biosynthesis metabolic pathways in fermented muskmelon puree.</title>
        <authorList>
            <person name="Yuan L."/>
            <person name="Li M."/>
            <person name="Xu X."/>
            <person name="Lao F."/>
            <person name="Wu J."/>
        </authorList>
    </citation>
    <scope>NUCLEOTIDE SEQUENCE</scope>
    <source>
        <strain evidence="3">Pa-2</strain>
    </source>
</reference>
<proteinExistence type="predicted"/>
<evidence type="ECO:0000313" key="3">
    <source>
        <dbReference type="EMBL" id="WEA14090.1"/>
    </source>
</evidence>
<dbReference type="InterPro" id="IPR018649">
    <property type="entry name" value="SHOCT"/>
</dbReference>
<accession>A0AAX3NBJ0</accession>
<name>A0AAX3NBJ0_9LACT</name>
<gene>
    <name evidence="3" type="ORF">PWF74_00995</name>
</gene>
<dbReference type="AlphaFoldDB" id="A0AAX3NBJ0"/>
<dbReference type="Pfam" id="PF09851">
    <property type="entry name" value="SHOCT"/>
    <property type="match status" value="1"/>
</dbReference>
<dbReference type="Proteomes" id="UP001217324">
    <property type="component" value="Chromosome"/>
</dbReference>
<feature type="domain" description="SHOCT" evidence="2">
    <location>
        <begin position="7"/>
        <end position="34"/>
    </location>
</feature>
<dbReference type="EMBL" id="CP118627">
    <property type="protein sequence ID" value="WEA14090.1"/>
    <property type="molecule type" value="Genomic_DNA"/>
</dbReference>
<evidence type="ECO:0000313" key="4">
    <source>
        <dbReference type="Proteomes" id="UP001217324"/>
    </source>
</evidence>
<sequence>MSKSVTDELIKLKELMDSGIITKREFAELKERILQSPKDEQQKDIKENIEEIDISSLKGKELREARWANYIKKNPDMDPSIPKTDSNTTPHSKIKCPRCGSDNIQFMQQEKKAFSIGKAVGGAVLTGGIGTLAGFAGKKGKKQWFCQNCNSTFETKK</sequence>
<dbReference type="RefSeq" id="WP_019335595.1">
    <property type="nucleotide sequence ID" value="NZ_CP118627.1"/>
</dbReference>
<feature type="region of interest" description="Disordered" evidence="1">
    <location>
        <begin position="74"/>
        <end position="94"/>
    </location>
</feature>
<evidence type="ECO:0000259" key="2">
    <source>
        <dbReference type="Pfam" id="PF09851"/>
    </source>
</evidence>
<evidence type="ECO:0000256" key="1">
    <source>
        <dbReference type="SAM" id="MobiDB-lite"/>
    </source>
</evidence>
<protein>
    <submittedName>
        <fullName evidence="3">SHOCT domain-containing protein</fullName>
    </submittedName>
</protein>